<dbReference type="EMBL" id="WQMT02000008">
    <property type="protein sequence ID" value="KAG9220068.1"/>
    <property type="molecule type" value="Genomic_DNA"/>
</dbReference>
<sequence length="249" mass="26775">MDPRIDGLSGDQQRALQQIRDLTNGGDDDVALSVLQSVGWDVQRAADVIFSAGPIPASPSPSPSPSTSASTSYPPPSTSASRAGNSDNSDRGNIETFELDDSEQDLACPPAPAPLAPRRPLPRPREHPALRPRRPQDPRPAALAVQPVYEFLAAGGKMDTGYEGRKGLKTEPEQGRGRVGARVGGGDGGDFDQPVYETSDLWEWGEYYYSGGGRGRGGPVHPDVAHEQRRGAECFVRRSARCQVNQFKE</sequence>
<reference evidence="1 2" key="1">
    <citation type="journal article" date="2021" name="Appl. Environ. Microbiol.">
        <title>Genetic linkage and physical mapping for an oyster mushroom Pleurotus cornucopiae and QTL analysis for the trait cap color.</title>
        <authorList>
            <person name="Zhang Y."/>
            <person name="Gao W."/>
            <person name="Sonnenberg A."/>
            <person name="Chen Q."/>
            <person name="Zhang J."/>
            <person name="Huang C."/>
        </authorList>
    </citation>
    <scope>NUCLEOTIDE SEQUENCE [LARGE SCALE GENOMIC DNA]</scope>
    <source>
        <strain evidence="1">CCMSSC00406</strain>
    </source>
</reference>
<evidence type="ECO:0000313" key="1">
    <source>
        <dbReference type="EMBL" id="KAG9220068.1"/>
    </source>
</evidence>
<gene>
    <name evidence="1" type="ORF">CCMSSC00406_0007928</name>
</gene>
<accession>A0ACB7IR24</accession>
<keyword evidence="2" id="KW-1185">Reference proteome</keyword>
<evidence type="ECO:0000313" key="2">
    <source>
        <dbReference type="Proteomes" id="UP000824881"/>
    </source>
</evidence>
<protein>
    <submittedName>
        <fullName evidence="1">Uncharacterized protein</fullName>
    </submittedName>
</protein>
<dbReference type="Proteomes" id="UP000824881">
    <property type="component" value="Unassembled WGS sequence"/>
</dbReference>
<name>A0ACB7IR24_PLECO</name>
<proteinExistence type="predicted"/>
<comment type="caution">
    <text evidence="1">The sequence shown here is derived from an EMBL/GenBank/DDBJ whole genome shotgun (WGS) entry which is preliminary data.</text>
</comment>
<organism evidence="1 2">
    <name type="scientific">Pleurotus cornucopiae</name>
    <name type="common">Cornucopia mushroom</name>
    <dbReference type="NCBI Taxonomy" id="5321"/>
    <lineage>
        <taxon>Eukaryota</taxon>
        <taxon>Fungi</taxon>
        <taxon>Dikarya</taxon>
        <taxon>Basidiomycota</taxon>
        <taxon>Agaricomycotina</taxon>
        <taxon>Agaricomycetes</taxon>
        <taxon>Agaricomycetidae</taxon>
        <taxon>Agaricales</taxon>
        <taxon>Pleurotineae</taxon>
        <taxon>Pleurotaceae</taxon>
        <taxon>Pleurotus</taxon>
    </lineage>
</organism>